<dbReference type="PANTHER" id="PTHR43489">
    <property type="entry name" value="ISOMERASE"/>
    <property type="match status" value="1"/>
</dbReference>
<dbReference type="AlphaFoldDB" id="A0A494XRN6"/>
<evidence type="ECO:0000256" key="3">
    <source>
        <dbReference type="PIRSR" id="PIRSR006241-50"/>
    </source>
</evidence>
<accession>A0A494XRN6</accession>
<evidence type="ECO:0000259" key="4">
    <source>
        <dbReference type="Pfam" id="PF01261"/>
    </source>
</evidence>
<dbReference type="InterPro" id="IPR013022">
    <property type="entry name" value="Xyl_isomerase-like_TIM-brl"/>
</dbReference>
<dbReference type="PIRSF" id="PIRSF006241">
    <property type="entry name" value="HyI"/>
    <property type="match status" value="1"/>
</dbReference>
<name>A0A494XRN6_9BURK</name>
<dbReference type="NCBIfam" id="NF043033">
    <property type="entry name" value="OxoTetrIsom"/>
    <property type="match status" value="1"/>
</dbReference>
<dbReference type="RefSeq" id="WP_121088401.1">
    <property type="nucleotide sequence ID" value="NZ_RBZU01000009.1"/>
</dbReference>
<dbReference type="GO" id="GO:0008903">
    <property type="term" value="F:hydroxypyruvate isomerase activity"/>
    <property type="evidence" value="ECO:0007669"/>
    <property type="project" value="TreeGrafter"/>
</dbReference>
<dbReference type="InterPro" id="IPR050417">
    <property type="entry name" value="Sugar_Epim/Isomerase"/>
</dbReference>
<protein>
    <submittedName>
        <fullName evidence="5">Hydroxypyruvate isomerase</fullName>
    </submittedName>
</protein>
<feature type="active site" description="Proton donor/acceptor" evidence="3">
    <location>
        <position position="240"/>
    </location>
</feature>
<gene>
    <name evidence="5" type="ORF">D7S86_18760</name>
</gene>
<dbReference type="Proteomes" id="UP000270342">
    <property type="component" value="Unassembled WGS sequence"/>
</dbReference>
<dbReference type="FunFam" id="3.20.20.150:FF:000007">
    <property type="entry name" value="Hydroxypyruvate isomerase"/>
    <property type="match status" value="1"/>
</dbReference>
<comment type="caution">
    <text evidence="5">The sequence shown here is derived from an EMBL/GenBank/DDBJ whole genome shotgun (WGS) entry which is preliminary data.</text>
</comment>
<dbReference type="Pfam" id="PF01261">
    <property type="entry name" value="AP_endonuc_2"/>
    <property type="match status" value="1"/>
</dbReference>
<evidence type="ECO:0000256" key="1">
    <source>
        <dbReference type="ARBA" id="ARBA00023235"/>
    </source>
</evidence>
<evidence type="ECO:0000313" key="5">
    <source>
        <dbReference type="EMBL" id="RKP50183.1"/>
    </source>
</evidence>
<dbReference type="EMBL" id="RBZU01000009">
    <property type="protein sequence ID" value="RKP50183.1"/>
    <property type="molecule type" value="Genomic_DNA"/>
</dbReference>
<proteinExistence type="inferred from homology"/>
<feature type="active site" description="Proton donor/acceptor" evidence="3">
    <location>
        <position position="143"/>
    </location>
</feature>
<dbReference type="PANTHER" id="PTHR43489:SF13">
    <property type="entry name" value="HYDROXYPYRUVATE ISOMERASE"/>
    <property type="match status" value="1"/>
</dbReference>
<keyword evidence="5" id="KW-0670">Pyruvate</keyword>
<keyword evidence="6" id="KW-1185">Reference proteome</keyword>
<evidence type="ECO:0000256" key="2">
    <source>
        <dbReference type="PIRNR" id="PIRNR006241"/>
    </source>
</evidence>
<dbReference type="InterPro" id="IPR053398">
    <property type="entry name" value="HPT_OtnI_isomerases"/>
</dbReference>
<comment type="similarity">
    <text evidence="2">Belongs to the hyi family.</text>
</comment>
<dbReference type="OrthoDB" id="9786584at2"/>
<sequence>MPRFAANLSLMYTEHAFLDRFAAAARDGFKGVEFLFPYEHAPEDLAARLRDLGLVQVLFNTSGGYWANGERGCAALPGHEDRFRVDLEQALRYARVLGNTMLHVMAGVVPAGVERQACRDVYLRNLAYAASEAARDGITILIEPINPRSMPGYFLNRQDDAHAIRREVGASNLKVQLDLFHCQIVEGDLAMTIRRTLPDVAHIQVASVPERHEPDAGEVHYPYLFELIDELGYAGWIGCEYIPRAHTSEGLAWLQRWR</sequence>
<dbReference type="InterPro" id="IPR026040">
    <property type="entry name" value="HyI-like"/>
</dbReference>
<feature type="domain" description="Xylose isomerase-like TIM barrel" evidence="4">
    <location>
        <begin position="21"/>
        <end position="256"/>
    </location>
</feature>
<dbReference type="SUPFAM" id="SSF51658">
    <property type="entry name" value="Xylose isomerase-like"/>
    <property type="match status" value="1"/>
</dbReference>
<organism evidence="5 6">
    <name type="scientific">Pararobbsia silviterrae</name>
    <dbReference type="NCBI Taxonomy" id="1792498"/>
    <lineage>
        <taxon>Bacteria</taxon>
        <taxon>Pseudomonadati</taxon>
        <taxon>Pseudomonadota</taxon>
        <taxon>Betaproteobacteria</taxon>
        <taxon>Burkholderiales</taxon>
        <taxon>Burkholderiaceae</taxon>
        <taxon>Pararobbsia</taxon>
    </lineage>
</organism>
<dbReference type="InterPro" id="IPR036237">
    <property type="entry name" value="Xyl_isomerase-like_sf"/>
</dbReference>
<dbReference type="Gene3D" id="3.20.20.150">
    <property type="entry name" value="Divalent-metal-dependent TIM barrel enzymes"/>
    <property type="match status" value="1"/>
</dbReference>
<keyword evidence="1 2" id="KW-0413">Isomerase</keyword>
<evidence type="ECO:0000313" key="6">
    <source>
        <dbReference type="Proteomes" id="UP000270342"/>
    </source>
</evidence>
<reference evidence="5 6" key="1">
    <citation type="submission" date="2018-10" db="EMBL/GenBank/DDBJ databases">
        <title>Robbsia sp. DHC34, isolated from soil.</title>
        <authorList>
            <person name="Gao Z.-H."/>
            <person name="Qiu L.-H."/>
        </authorList>
    </citation>
    <scope>NUCLEOTIDE SEQUENCE [LARGE SCALE GENOMIC DNA]</scope>
    <source>
        <strain evidence="5 6">DHC34</strain>
    </source>
</reference>
<dbReference type="GO" id="GO:0046487">
    <property type="term" value="P:glyoxylate metabolic process"/>
    <property type="evidence" value="ECO:0007669"/>
    <property type="project" value="TreeGrafter"/>
</dbReference>